<gene>
    <name evidence="1" type="ORF">DVH24_028936</name>
</gene>
<comment type="caution">
    <text evidence="1">The sequence shown here is derived from an EMBL/GenBank/DDBJ whole genome shotgun (WGS) entry which is preliminary data.</text>
</comment>
<accession>A0A498HXB4</accession>
<dbReference type="AlphaFoldDB" id="A0A498HXB4"/>
<organism evidence="1 2">
    <name type="scientific">Malus domestica</name>
    <name type="common">Apple</name>
    <name type="synonym">Pyrus malus</name>
    <dbReference type="NCBI Taxonomy" id="3750"/>
    <lineage>
        <taxon>Eukaryota</taxon>
        <taxon>Viridiplantae</taxon>
        <taxon>Streptophyta</taxon>
        <taxon>Embryophyta</taxon>
        <taxon>Tracheophyta</taxon>
        <taxon>Spermatophyta</taxon>
        <taxon>Magnoliopsida</taxon>
        <taxon>eudicotyledons</taxon>
        <taxon>Gunneridae</taxon>
        <taxon>Pentapetalae</taxon>
        <taxon>rosids</taxon>
        <taxon>fabids</taxon>
        <taxon>Rosales</taxon>
        <taxon>Rosaceae</taxon>
        <taxon>Amygdaloideae</taxon>
        <taxon>Maleae</taxon>
        <taxon>Malus</taxon>
    </lineage>
</organism>
<evidence type="ECO:0000313" key="2">
    <source>
        <dbReference type="Proteomes" id="UP000290289"/>
    </source>
</evidence>
<protein>
    <submittedName>
        <fullName evidence="1">Uncharacterized protein</fullName>
    </submittedName>
</protein>
<sequence length="186" mass="21765">MIEPPPGPPLWVSFTKQAFYGFKPTICALCCSNTHGILQCPDRKYFPDYVKEHINMRNESLWRWNDPTFDYYAPYLKKHPGFRWGGTQQPFEQPNVPQDSKEWCVIQTPQCATRYEFMQENARIEEQSTSYSCPMEEKAHADPEIPTEPFIAQVYMPHIPHQEATKKQTRLPEFIITDVLQGVVYS</sequence>
<reference evidence="1 2" key="1">
    <citation type="submission" date="2018-10" db="EMBL/GenBank/DDBJ databases">
        <title>A high-quality apple genome assembly.</title>
        <authorList>
            <person name="Hu J."/>
        </authorList>
    </citation>
    <scope>NUCLEOTIDE SEQUENCE [LARGE SCALE GENOMIC DNA]</scope>
    <source>
        <strain evidence="2">cv. HFTH1</strain>
        <tissue evidence="1">Young leaf</tissue>
    </source>
</reference>
<dbReference type="Proteomes" id="UP000290289">
    <property type="component" value="Chromosome 15"/>
</dbReference>
<dbReference type="EMBL" id="RDQH01000341">
    <property type="protein sequence ID" value="RXH74215.1"/>
    <property type="molecule type" value="Genomic_DNA"/>
</dbReference>
<proteinExistence type="predicted"/>
<evidence type="ECO:0000313" key="1">
    <source>
        <dbReference type="EMBL" id="RXH74215.1"/>
    </source>
</evidence>
<keyword evidence="2" id="KW-1185">Reference proteome</keyword>
<name>A0A498HXB4_MALDO</name>